<accession>A0ABS3UCN1</accession>
<proteinExistence type="predicted"/>
<dbReference type="RefSeq" id="WP_208465767.1">
    <property type="nucleotide sequence ID" value="NZ_JAGFNS010000002.1"/>
</dbReference>
<evidence type="ECO:0000256" key="1">
    <source>
        <dbReference type="SAM" id="MobiDB-lite"/>
    </source>
</evidence>
<dbReference type="Proteomes" id="UP000679690">
    <property type="component" value="Unassembled WGS sequence"/>
</dbReference>
<keyword evidence="3" id="KW-1185">Reference proteome</keyword>
<evidence type="ECO:0000313" key="2">
    <source>
        <dbReference type="EMBL" id="MBO3736549.1"/>
    </source>
</evidence>
<gene>
    <name evidence="2" type="ORF">J5X75_03335</name>
</gene>
<comment type="caution">
    <text evidence="2">The sequence shown here is derived from an EMBL/GenBank/DDBJ whole genome shotgun (WGS) entry which is preliminary data.</text>
</comment>
<reference evidence="2 3" key="1">
    <citation type="submission" date="2021-03" db="EMBL/GenBank/DDBJ databases">
        <title>Actinoplanes flavus sp. nov., a novel actinomycete isolated from Coconut Palm rhizosphere soil.</title>
        <authorList>
            <person name="Luo X."/>
        </authorList>
    </citation>
    <scope>NUCLEOTIDE SEQUENCE [LARGE SCALE GENOMIC DNA]</scope>
    <source>
        <strain evidence="2 3">NEAU-H7</strain>
    </source>
</reference>
<feature type="compositionally biased region" description="Basic and acidic residues" evidence="1">
    <location>
        <begin position="1"/>
        <end position="13"/>
    </location>
</feature>
<feature type="region of interest" description="Disordered" evidence="1">
    <location>
        <begin position="1"/>
        <end position="32"/>
    </location>
</feature>
<organism evidence="2 3">
    <name type="scientific">Actinoplanes flavus</name>
    <dbReference type="NCBI Taxonomy" id="2820290"/>
    <lineage>
        <taxon>Bacteria</taxon>
        <taxon>Bacillati</taxon>
        <taxon>Actinomycetota</taxon>
        <taxon>Actinomycetes</taxon>
        <taxon>Micromonosporales</taxon>
        <taxon>Micromonosporaceae</taxon>
        <taxon>Actinoplanes</taxon>
    </lineage>
</organism>
<dbReference type="EMBL" id="JAGFNS010000002">
    <property type="protein sequence ID" value="MBO3736549.1"/>
    <property type="molecule type" value="Genomic_DNA"/>
</dbReference>
<evidence type="ECO:0000313" key="3">
    <source>
        <dbReference type="Proteomes" id="UP000679690"/>
    </source>
</evidence>
<name>A0ABS3UCN1_9ACTN</name>
<protein>
    <submittedName>
        <fullName evidence="2">Uncharacterized protein</fullName>
    </submittedName>
</protein>
<sequence>MNTEDREGHRRESVGLARVSRKPLPLPDAPAPPRRDVVFGMCTVDSKGRVSDTRAMSTLGWVAGLRVSFTVAHRVVVINADDAGGQGVCGRHCLRLPSSMRRAVGIGVNERVLLAAIPVPGLLVVHPLVQLDHWSMPIHTAVLGGDL</sequence>